<feature type="transmembrane region" description="Helical" evidence="1">
    <location>
        <begin position="6"/>
        <end position="26"/>
    </location>
</feature>
<feature type="transmembrane region" description="Helical" evidence="1">
    <location>
        <begin position="201"/>
        <end position="224"/>
    </location>
</feature>
<gene>
    <name evidence="3" type="ORF">EV664_11389</name>
</gene>
<keyword evidence="1" id="KW-1133">Transmembrane helix</keyword>
<feature type="transmembrane region" description="Helical" evidence="1">
    <location>
        <begin position="165"/>
        <end position="186"/>
    </location>
</feature>
<dbReference type="AlphaFoldDB" id="A0A4R6FDI0"/>
<dbReference type="Pfam" id="PF14342">
    <property type="entry name" value="DUF4396"/>
    <property type="match status" value="1"/>
</dbReference>
<feature type="transmembrane region" description="Helical" evidence="1">
    <location>
        <begin position="38"/>
        <end position="58"/>
    </location>
</feature>
<evidence type="ECO:0000259" key="2">
    <source>
        <dbReference type="Pfam" id="PF14342"/>
    </source>
</evidence>
<evidence type="ECO:0000313" key="4">
    <source>
        <dbReference type="Proteomes" id="UP000295493"/>
    </source>
</evidence>
<keyword evidence="4" id="KW-1185">Reference proteome</keyword>
<evidence type="ECO:0000256" key="1">
    <source>
        <dbReference type="SAM" id="Phobius"/>
    </source>
</evidence>
<sequence length="232" mass="25887">MADFPAWVHTLSIVSLGVGFLCATYIAVDEMRYPQKMWIMNLVWPLTALFGSVVWLAFYRSFGRNDGTQDDDPPMPIAVAKGASHCGAGCTLGDIIVEWAVFALPGIAVFFGWQSLFAEKIFAAWIPDYLVAFAIGIVFQYFTIVPMRGLSFGKGIWAAMKADTLSITSWQVGMYGLMAIGQFLWFKPAYGGVAEVNTPEFWWLMQIAMLAGFATAYPTNWWLIRLGLKEKM</sequence>
<accession>A0A4R6FDI0</accession>
<comment type="caution">
    <text evidence="3">The sequence shown here is derived from an EMBL/GenBank/DDBJ whole genome shotgun (WGS) entry which is preliminary data.</text>
</comment>
<organism evidence="3 4">
    <name type="scientific">Stakelama pacifica</name>
    <dbReference type="NCBI Taxonomy" id="517720"/>
    <lineage>
        <taxon>Bacteria</taxon>
        <taxon>Pseudomonadati</taxon>
        <taxon>Pseudomonadota</taxon>
        <taxon>Alphaproteobacteria</taxon>
        <taxon>Sphingomonadales</taxon>
        <taxon>Sphingomonadaceae</taxon>
        <taxon>Stakelama</taxon>
    </lineage>
</organism>
<evidence type="ECO:0000313" key="3">
    <source>
        <dbReference type="EMBL" id="TDN79311.1"/>
    </source>
</evidence>
<feature type="domain" description="DUF4396" evidence="2">
    <location>
        <begin position="79"/>
        <end position="229"/>
    </location>
</feature>
<name>A0A4R6FDI0_9SPHN</name>
<dbReference type="InterPro" id="IPR025509">
    <property type="entry name" value="DUF4396"/>
</dbReference>
<reference evidence="3 4" key="1">
    <citation type="submission" date="2019-03" db="EMBL/GenBank/DDBJ databases">
        <title>Genomic Encyclopedia of Type Strains, Phase IV (KMG-IV): sequencing the most valuable type-strain genomes for metagenomic binning, comparative biology and taxonomic classification.</title>
        <authorList>
            <person name="Goeker M."/>
        </authorList>
    </citation>
    <scope>NUCLEOTIDE SEQUENCE [LARGE SCALE GENOMIC DNA]</scope>
    <source>
        <strain evidence="3 4">DSM 25059</strain>
    </source>
</reference>
<feature type="transmembrane region" description="Helical" evidence="1">
    <location>
        <begin position="122"/>
        <end position="144"/>
    </location>
</feature>
<protein>
    <submittedName>
        <fullName evidence="3">Uncharacterized protein DUF4396</fullName>
    </submittedName>
</protein>
<dbReference type="RefSeq" id="WP_229668294.1">
    <property type="nucleotide sequence ID" value="NZ_BMLU01000012.1"/>
</dbReference>
<keyword evidence="1" id="KW-0812">Transmembrane</keyword>
<dbReference type="EMBL" id="SNWD01000013">
    <property type="protein sequence ID" value="TDN79311.1"/>
    <property type="molecule type" value="Genomic_DNA"/>
</dbReference>
<dbReference type="Proteomes" id="UP000295493">
    <property type="component" value="Unassembled WGS sequence"/>
</dbReference>
<keyword evidence="1" id="KW-0472">Membrane</keyword>
<proteinExistence type="predicted"/>